<keyword evidence="2" id="KW-1185">Reference proteome</keyword>
<evidence type="ECO:0000313" key="2">
    <source>
        <dbReference type="Proteomes" id="UP000567179"/>
    </source>
</evidence>
<comment type="caution">
    <text evidence="1">The sequence shown here is derived from an EMBL/GenBank/DDBJ whole genome shotgun (WGS) entry which is preliminary data.</text>
</comment>
<dbReference type="Gene3D" id="3.80.10.10">
    <property type="entry name" value="Ribonuclease Inhibitor"/>
    <property type="match status" value="1"/>
</dbReference>
<dbReference type="EMBL" id="JAACJJ010000002">
    <property type="protein sequence ID" value="KAF5329285.1"/>
    <property type="molecule type" value="Genomic_DNA"/>
</dbReference>
<reference evidence="1 2" key="1">
    <citation type="journal article" date="2020" name="ISME J.">
        <title>Uncovering the hidden diversity of litter-decomposition mechanisms in mushroom-forming fungi.</title>
        <authorList>
            <person name="Floudas D."/>
            <person name="Bentzer J."/>
            <person name="Ahren D."/>
            <person name="Johansson T."/>
            <person name="Persson P."/>
            <person name="Tunlid A."/>
        </authorList>
    </citation>
    <scope>NUCLEOTIDE SEQUENCE [LARGE SCALE GENOMIC DNA]</scope>
    <source>
        <strain evidence="1 2">CBS 101986</strain>
    </source>
</reference>
<sequence length="501" mass="57201">MHAALKTNDILREVFTHIRHDPSAAKRSKDAYHAALVCRQFLPHALDALWFSVDNIRPLLSLIPNSEIVTSDDDSLALHGILHKADLATFDLYARRVQEIHQIDRPHPFGLHVAVIVDLLDCLGRRFLFPNLRVLRFTPFRDELRSSYCFVLGPNLERLEVFYGIENDLKYFFPRVVQAAPSLRHFKTSNVIPPSLMHLTSRLPKLQLLESWNGYTISPTSFVSSIPFAEHIETWRLGALSIESPESPPATIQFPVLTCLELKAHLISSNITPLFSQSLFPKLKRFTFNAPPYDFRPETANLYKESWLNLCSLIFKQPLEFLSIRKYDDDDDDPVVETQMPLENYFASVKTAHPLTTLRMAEPRLLKPLTNSSIDRLCTAFPKLTDLYLHCYASTLASFEIVALLAQRLPQLKSLDIGIDGSSLSDPPTVPILSHRLEKLCLQNSMVGYTFWFARYIDRLFPFATVKSFPLPDDGDDVVLALKLIRDSRQDQEVRSLQENS</sequence>
<protein>
    <recommendedName>
        <fullName evidence="3">F-box domain-containing protein</fullName>
    </recommendedName>
</protein>
<dbReference type="InterPro" id="IPR032675">
    <property type="entry name" value="LRR_dom_sf"/>
</dbReference>
<dbReference type="Proteomes" id="UP000567179">
    <property type="component" value="Unassembled WGS sequence"/>
</dbReference>
<evidence type="ECO:0008006" key="3">
    <source>
        <dbReference type="Google" id="ProtNLM"/>
    </source>
</evidence>
<accession>A0A8H5BTI0</accession>
<evidence type="ECO:0000313" key="1">
    <source>
        <dbReference type="EMBL" id="KAF5329285.1"/>
    </source>
</evidence>
<dbReference type="OrthoDB" id="3543113at2759"/>
<gene>
    <name evidence="1" type="ORF">D9619_009437</name>
</gene>
<name>A0A8H5BTI0_9AGAR</name>
<organism evidence="1 2">
    <name type="scientific">Psilocybe cf. subviscida</name>
    <dbReference type="NCBI Taxonomy" id="2480587"/>
    <lineage>
        <taxon>Eukaryota</taxon>
        <taxon>Fungi</taxon>
        <taxon>Dikarya</taxon>
        <taxon>Basidiomycota</taxon>
        <taxon>Agaricomycotina</taxon>
        <taxon>Agaricomycetes</taxon>
        <taxon>Agaricomycetidae</taxon>
        <taxon>Agaricales</taxon>
        <taxon>Agaricineae</taxon>
        <taxon>Strophariaceae</taxon>
        <taxon>Psilocybe</taxon>
    </lineage>
</organism>
<proteinExistence type="predicted"/>
<dbReference type="SUPFAM" id="SSF52047">
    <property type="entry name" value="RNI-like"/>
    <property type="match status" value="1"/>
</dbReference>
<dbReference type="AlphaFoldDB" id="A0A8H5BTI0"/>